<gene>
    <name evidence="2" type="ORF">CGS46_02185</name>
</gene>
<feature type="transmembrane region" description="Helical" evidence="1">
    <location>
        <begin position="21"/>
        <end position="48"/>
    </location>
</feature>
<sequence length="302" mass="32289">MLNKTSEGGFFMASSKRKKHGVGYVVLIAVLILVLLAVVAAVTGYSLVARRVKALQAGAAFTFDYEITSTADSPALYTILQKTGSTKGTVNGLYAPDALQLSISAPDAVIPAGPLTRVYISNSETLYDVGQLYKNIRSSITGSYPLASLLLPDWSLGSYISQAQLASLLGVDTTATSLQDMTEFELPQKKLQRVQPENAKDGYLYFQLDTGDASANAPVLVIGLEKSRFFADAIPVHILLTIPEHGVSIQLTGTVSAQTVVLTAPTSRMKDEDIQTLVQIRDTIQSVLQFVQTAANSVQNAG</sequence>
<evidence type="ECO:0000256" key="1">
    <source>
        <dbReference type="SAM" id="Phobius"/>
    </source>
</evidence>
<evidence type="ECO:0000313" key="3">
    <source>
        <dbReference type="Proteomes" id="UP000220752"/>
    </source>
</evidence>
<evidence type="ECO:0000313" key="2">
    <source>
        <dbReference type="EMBL" id="PDX59740.1"/>
    </source>
</evidence>
<name>A0A2A6ZED7_9FIRM</name>
<organism evidence="2 3">
    <name type="scientific">Faecalibacterium langellae</name>
    <dbReference type="NCBI Taxonomy" id="3435293"/>
    <lineage>
        <taxon>Bacteria</taxon>
        <taxon>Bacillati</taxon>
        <taxon>Bacillota</taxon>
        <taxon>Clostridia</taxon>
        <taxon>Eubacteriales</taxon>
        <taxon>Oscillospiraceae</taxon>
        <taxon>Faecalibacterium</taxon>
    </lineage>
</organism>
<protein>
    <submittedName>
        <fullName evidence="2">Uncharacterized protein</fullName>
    </submittedName>
</protein>
<accession>A0A2A6ZED7</accession>
<keyword evidence="1" id="KW-0812">Transmembrane</keyword>
<dbReference type="AlphaFoldDB" id="A0A2A6ZED7"/>
<keyword evidence="1" id="KW-0472">Membrane</keyword>
<keyword evidence="3" id="KW-1185">Reference proteome</keyword>
<keyword evidence="1" id="KW-1133">Transmembrane helix</keyword>
<reference evidence="2 3" key="1">
    <citation type="journal article" date="2017" name="Front. Microbiol.">
        <title>New Insights into the Diversity of the Genus Faecalibacterium.</title>
        <authorList>
            <person name="Benevides L."/>
            <person name="Burman S."/>
            <person name="Martin R."/>
            <person name="Robert V."/>
            <person name="Thomas M."/>
            <person name="Miquel S."/>
            <person name="Chain F."/>
            <person name="Sokol H."/>
            <person name="Bermudez-Humaran L.G."/>
            <person name="Morrison M."/>
            <person name="Langella P."/>
            <person name="Azevedo V.A."/>
            <person name="Chatel J.M."/>
            <person name="Soares S."/>
        </authorList>
    </citation>
    <scope>NUCLEOTIDE SEQUENCE [LARGE SCALE GENOMIC DNA]</scope>
    <source>
        <strain evidence="3">CNCM I-4540</strain>
    </source>
</reference>
<dbReference type="Proteomes" id="UP000220752">
    <property type="component" value="Unassembled WGS sequence"/>
</dbReference>
<dbReference type="EMBL" id="NMTQ01000011">
    <property type="protein sequence ID" value="PDX59740.1"/>
    <property type="molecule type" value="Genomic_DNA"/>
</dbReference>
<proteinExistence type="predicted"/>
<comment type="caution">
    <text evidence="2">The sequence shown here is derived from an EMBL/GenBank/DDBJ whole genome shotgun (WGS) entry which is preliminary data.</text>
</comment>